<comment type="caution">
    <text evidence="2">The sequence shown here is derived from an EMBL/GenBank/DDBJ whole genome shotgun (WGS) entry which is preliminary data.</text>
</comment>
<dbReference type="InterPro" id="IPR029058">
    <property type="entry name" value="AB_hydrolase_fold"/>
</dbReference>
<gene>
    <name evidence="2" type="ORF">D0Z70_03805</name>
</gene>
<dbReference type="SUPFAM" id="SSF53474">
    <property type="entry name" value="alpha/beta-Hydrolases"/>
    <property type="match status" value="1"/>
</dbReference>
<feature type="compositionally biased region" description="Polar residues" evidence="1">
    <location>
        <begin position="689"/>
        <end position="699"/>
    </location>
</feature>
<sequence>MIVRAGIEPKLIIDEHCADPYFNASNFVITSTTQQTYDGVGGPIPFTEIKGYFRPRNVQTDPLPPGVFDSPTLRQQDYVFRIPDKRFFRNRSMQIQHPVTPDSVIDNRLAFTNGAMSVNHVNAGPANSSAHWRHSAAATKIADDIVHKMYGTTGRIYSYYWGCSGGGQMAQAAAEGQSGVWAGVIVICPATRGNPAHAFQWQGHFLLAVPQAKREHLMDLRAVGHGVDASNGLSATEKTLLYDGLNEEEKSVLNELLAAGYPLNELNPMMWLKPIVGTDEIFHLDPTYEDDFWSKPGYAGSNPPSYLTAAKIDGFAPITAVNRDAAGAVVSVQLDPAAIPPVPPASVSPIGTTGQRFYVYGTDGRTRVVDPLQRSDAYGALSGTIDRQTGLLKLSGNNSPVLLQALAKGGQIRVTNRFILASYFYPRHTIVPGYYQYDQYRNADGTPKYPQRAYSVADLSTMRSGAGVLSLGNIKTKVMLFQNMSDFLAFPSWVAGYANSIEQTLGKAKAEQMLRTYYQERGGHTNAGIVGGVFNQALIDMMAWAEKGVAPKPSSRWSFDLPNTQVILSPDAALRKGLQPVVEVTVNGSDHARVAVDEPVKLVGTLQMPPTTGQIVQYNWTYGTATDATVLPKPQQRVNISRTISFTAPGDYIIRLAANGQRSGLVDPADQTLAQNFKEVRVIVDGPPGSTQPNGTPTKPSIDISGGAAPRRQ</sequence>
<evidence type="ECO:0000313" key="3">
    <source>
        <dbReference type="Proteomes" id="UP000283469"/>
    </source>
</evidence>
<reference evidence="2 3" key="1">
    <citation type="submission" date="2018-08" db="EMBL/GenBank/DDBJ databases">
        <title>Sphingobium sp. EO9.</title>
        <authorList>
            <person name="Park Y."/>
            <person name="Kim K.H."/>
            <person name="Jeon C.O."/>
        </authorList>
    </citation>
    <scope>NUCLEOTIDE SEQUENCE [LARGE SCALE GENOMIC DNA]</scope>
    <source>
        <strain evidence="2 3">EO9</strain>
    </source>
</reference>
<protein>
    <recommendedName>
        <fullName evidence="4">PKD domain-containing protein</fullName>
    </recommendedName>
</protein>
<accession>A0A418YXL6</accession>
<dbReference type="EMBL" id="QVRA01000002">
    <property type="protein sequence ID" value="RJG57337.1"/>
    <property type="molecule type" value="Genomic_DNA"/>
</dbReference>
<evidence type="ECO:0000256" key="1">
    <source>
        <dbReference type="SAM" id="MobiDB-lite"/>
    </source>
</evidence>
<evidence type="ECO:0008006" key="4">
    <source>
        <dbReference type="Google" id="ProtNLM"/>
    </source>
</evidence>
<keyword evidence="3" id="KW-1185">Reference proteome</keyword>
<dbReference type="Proteomes" id="UP000283469">
    <property type="component" value="Unassembled WGS sequence"/>
</dbReference>
<name>A0A418YXL6_9SPHN</name>
<dbReference type="RefSeq" id="WP_119744041.1">
    <property type="nucleotide sequence ID" value="NZ_QVRA01000002.1"/>
</dbReference>
<organism evidence="2 3">
    <name type="scientific">Sphingobium terrigena</name>
    <dbReference type="NCBI Taxonomy" id="2304063"/>
    <lineage>
        <taxon>Bacteria</taxon>
        <taxon>Pseudomonadati</taxon>
        <taxon>Pseudomonadota</taxon>
        <taxon>Alphaproteobacteria</taxon>
        <taxon>Sphingomonadales</taxon>
        <taxon>Sphingomonadaceae</taxon>
        <taxon>Sphingobium</taxon>
    </lineage>
</organism>
<feature type="region of interest" description="Disordered" evidence="1">
    <location>
        <begin position="684"/>
        <end position="713"/>
    </location>
</feature>
<dbReference type="AlphaFoldDB" id="A0A418YXL6"/>
<evidence type="ECO:0000313" key="2">
    <source>
        <dbReference type="EMBL" id="RJG57337.1"/>
    </source>
</evidence>
<proteinExistence type="predicted"/>